<accession>A0AAX6MEZ0</accession>
<dbReference type="EMBL" id="JBANMG010000007">
    <property type="protein sequence ID" value="KAK6951064.1"/>
    <property type="molecule type" value="Genomic_DNA"/>
</dbReference>
<reference evidence="2 3" key="1">
    <citation type="journal article" date="2024" name="Front Chem Biol">
        <title>Unveiling the potential of Daldinia eschscholtzii MFLUCC 19-0629 through bioactivity and bioinformatics studies for enhanced sustainable agriculture production.</title>
        <authorList>
            <person name="Brooks S."/>
            <person name="Weaver J.A."/>
            <person name="Klomchit A."/>
            <person name="Alharthi S.A."/>
            <person name="Onlamun T."/>
            <person name="Nurani R."/>
            <person name="Vong T.K."/>
            <person name="Alberti F."/>
            <person name="Greco C."/>
        </authorList>
    </citation>
    <scope>NUCLEOTIDE SEQUENCE [LARGE SCALE GENOMIC DNA]</scope>
    <source>
        <strain evidence="2">MFLUCC 19-0629</strain>
    </source>
</reference>
<proteinExistence type="predicted"/>
<gene>
    <name evidence="2" type="ORF">Daesc_007593</name>
</gene>
<name>A0AAX6MEZ0_9PEZI</name>
<protein>
    <submittedName>
        <fullName evidence="2">Uncharacterized protein</fullName>
    </submittedName>
</protein>
<feature type="region of interest" description="Disordered" evidence="1">
    <location>
        <begin position="216"/>
        <end position="239"/>
    </location>
</feature>
<organism evidence="2 3">
    <name type="scientific">Daldinia eschscholtzii</name>
    <dbReference type="NCBI Taxonomy" id="292717"/>
    <lineage>
        <taxon>Eukaryota</taxon>
        <taxon>Fungi</taxon>
        <taxon>Dikarya</taxon>
        <taxon>Ascomycota</taxon>
        <taxon>Pezizomycotina</taxon>
        <taxon>Sordariomycetes</taxon>
        <taxon>Xylariomycetidae</taxon>
        <taxon>Xylariales</taxon>
        <taxon>Hypoxylaceae</taxon>
        <taxon>Daldinia</taxon>
    </lineage>
</organism>
<keyword evidence="3" id="KW-1185">Reference proteome</keyword>
<evidence type="ECO:0000256" key="1">
    <source>
        <dbReference type="SAM" id="MobiDB-lite"/>
    </source>
</evidence>
<dbReference type="AlphaFoldDB" id="A0AAX6MEZ0"/>
<dbReference type="Proteomes" id="UP001369815">
    <property type="component" value="Unassembled WGS sequence"/>
</dbReference>
<evidence type="ECO:0000313" key="3">
    <source>
        <dbReference type="Proteomes" id="UP001369815"/>
    </source>
</evidence>
<evidence type="ECO:0000313" key="2">
    <source>
        <dbReference type="EMBL" id="KAK6951064.1"/>
    </source>
</evidence>
<sequence length="239" mass="27075">MAQPGQANNVINVHALLVRAKEVMATNPDLWGDNHQSFSQRDSDLFNAPPVDFIAYDDTSYLRKIVHQLRPESLTPTTKWTKTNDQRCKEMVVANGARSQGFFLPVYPHTRRYHDMKVHVRILVPETRPGAISGTTGFLWSMPDKMKLIRGPYDLTSGTNWDAIIIYDCTASPEGTLQLSFDIAPRKWDVLLIQVSETLEYPWLVAGIRDSGSFADLRHDPSDPRQQRALESLERGGRP</sequence>
<comment type="caution">
    <text evidence="2">The sequence shown here is derived from an EMBL/GenBank/DDBJ whole genome shotgun (WGS) entry which is preliminary data.</text>
</comment>